<name>A0A348B3R4_9CREN</name>
<dbReference type="AlphaFoldDB" id="A0A348B3R4"/>
<reference evidence="1" key="3">
    <citation type="journal article" date="2019" name="BMC Res. Notes">
        <title>Complete genome sequence of the Sulfodiicoccus acidiphilus strain HS-1T, the first crenarchaeon that lacks polB3, isolated from an acidic hot spring in Ohwaku-dani, Hakone, Japan.</title>
        <authorList>
            <person name="Sakai H.D."/>
            <person name="Kurosawa N."/>
        </authorList>
    </citation>
    <scope>NUCLEOTIDE SEQUENCE</scope>
    <source>
        <strain evidence="1">HS-1</strain>
    </source>
</reference>
<reference evidence="2" key="1">
    <citation type="journal article" date="2014" name="Int. J. Syst. Evol. Microbiol.">
        <title>Complete genome sequence of Corynebacterium casei LMG S-19264T (=DSM 44701T), isolated from a smear-ripened cheese.</title>
        <authorList>
            <consortium name="US DOE Joint Genome Institute (JGI-PGF)"/>
            <person name="Walter F."/>
            <person name="Albersmeier A."/>
            <person name="Kalinowski J."/>
            <person name="Ruckert C."/>
        </authorList>
    </citation>
    <scope>NUCLEOTIDE SEQUENCE</scope>
    <source>
        <strain evidence="2">JCM 31740</strain>
    </source>
</reference>
<evidence type="ECO:0000313" key="2">
    <source>
        <dbReference type="EMBL" id="GGU04269.1"/>
    </source>
</evidence>
<dbReference type="EMBL" id="BMQS01000028">
    <property type="protein sequence ID" value="GGU04269.1"/>
    <property type="molecule type" value="Genomic_DNA"/>
</dbReference>
<evidence type="ECO:0000313" key="3">
    <source>
        <dbReference type="Proteomes" id="UP000276741"/>
    </source>
</evidence>
<organism evidence="1 3">
    <name type="scientific">Sulfodiicoccus acidiphilus</name>
    <dbReference type="NCBI Taxonomy" id="1670455"/>
    <lineage>
        <taxon>Archaea</taxon>
        <taxon>Thermoproteota</taxon>
        <taxon>Thermoprotei</taxon>
        <taxon>Sulfolobales</taxon>
        <taxon>Sulfolobaceae</taxon>
        <taxon>Sulfodiicoccus</taxon>
    </lineage>
</organism>
<accession>A0A348B3R4</accession>
<evidence type="ECO:0000313" key="1">
    <source>
        <dbReference type="EMBL" id="BBD72816.1"/>
    </source>
</evidence>
<sequence>MRGLSVPAVKGETFRPLNPRLCKKYSGLVPHKVETKSTSRKKPITELNFNSLGDIITWTG</sequence>
<gene>
    <name evidence="2" type="ORF">GCM10007116_21200</name>
    <name evidence="1" type="ORF">HS1genome_1205</name>
</gene>
<keyword evidence="3" id="KW-1185">Reference proteome</keyword>
<reference evidence="2" key="4">
    <citation type="submission" date="2020-09" db="EMBL/GenBank/DDBJ databases">
        <authorList>
            <person name="Sun Q."/>
            <person name="Ohkuma M."/>
        </authorList>
    </citation>
    <scope>NUCLEOTIDE SEQUENCE</scope>
    <source>
        <strain evidence="2">JCM 31740</strain>
    </source>
</reference>
<protein>
    <submittedName>
        <fullName evidence="1">Uncharacterized protein</fullName>
    </submittedName>
</protein>
<dbReference type="EMBL" id="AP018553">
    <property type="protein sequence ID" value="BBD72816.1"/>
    <property type="molecule type" value="Genomic_DNA"/>
</dbReference>
<dbReference type="Proteomes" id="UP000276741">
    <property type="component" value="Chromosome"/>
</dbReference>
<reference evidence="3" key="2">
    <citation type="submission" date="2018-04" db="EMBL/GenBank/DDBJ databases">
        <title>Complete genome sequence of Sulfodiicoccus acidiphilus strain HS-1.</title>
        <authorList>
            <person name="Sakai H.D."/>
            <person name="Kurosawa N."/>
        </authorList>
    </citation>
    <scope>NUCLEOTIDE SEQUENCE [LARGE SCALE GENOMIC DNA]</scope>
    <source>
        <strain evidence="3">HS-1</strain>
    </source>
</reference>
<dbReference type="Proteomes" id="UP000616143">
    <property type="component" value="Unassembled WGS sequence"/>
</dbReference>
<dbReference type="KEGG" id="sacd:HS1genome_1205"/>
<proteinExistence type="predicted"/>